<keyword evidence="3" id="KW-1185">Reference proteome</keyword>
<evidence type="ECO:0000313" key="2">
    <source>
        <dbReference type="EMBL" id="MBZ2165278.1"/>
    </source>
</evidence>
<evidence type="ECO:0000313" key="3">
    <source>
        <dbReference type="Proteomes" id="UP000825933"/>
    </source>
</evidence>
<feature type="transmembrane region" description="Helical" evidence="1">
    <location>
        <begin position="269"/>
        <end position="291"/>
    </location>
</feature>
<feature type="transmembrane region" description="Helical" evidence="1">
    <location>
        <begin position="311"/>
        <end position="330"/>
    </location>
</feature>
<keyword evidence="1" id="KW-1133">Transmembrane helix</keyword>
<dbReference type="AlphaFoldDB" id="A0A8T5UN76"/>
<protein>
    <submittedName>
        <fullName evidence="2">Uncharacterized protein</fullName>
    </submittedName>
</protein>
<feature type="transmembrane region" description="Helical" evidence="1">
    <location>
        <begin position="336"/>
        <end position="356"/>
    </location>
</feature>
<feature type="transmembrane region" description="Helical" evidence="1">
    <location>
        <begin position="103"/>
        <end position="132"/>
    </location>
</feature>
<dbReference type="RefSeq" id="WP_223790892.1">
    <property type="nucleotide sequence ID" value="NZ_JAIOUQ010000003.1"/>
</dbReference>
<keyword evidence="1" id="KW-0812">Transmembrane</keyword>
<feature type="transmembrane region" description="Helical" evidence="1">
    <location>
        <begin position="152"/>
        <end position="173"/>
    </location>
</feature>
<feature type="transmembrane region" description="Helical" evidence="1">
    <location>
        <begin position="232"/>
        <end position="249"/>
    </location>
</feature>
<evidence type="ECO:0000256" key="1">
    <source>
        <dbReference type="SAM" id="Phobius"/>
    </source>
</evidence>
<dbReference type="Proteomes" id="UP000825933">
    <property type="component" value="Unassembled WGS sequence"/>
</dbReference>
<feature type="transmembrane region" description="Helical" evidence="1">
    <location>
        <begin position="36"/>
        <end position="60"/>
    </location>
</feature>
<gene>
    <name evidence="2" type="ORF">K8N75_04360</name>
</gene>
<sequence length="360" mass="39891">MLIAENHLQFILEVVIMVHVGMLLIFNVIAIPLSLVLFLALMLTVVLAGIFSIDTAFLFLPFVSHHEFTHPFGPLAVFSWVTLSASASLLTEVDIKSSSIKTLSIILFFVIAVAGGIMHRSFLLLWLLGWFVGTLIMSKSFRRTSTITLKRILLVMGAGLAGFGILEILSKILNAPILSPLLRISRIEEFAMPSLTMVIKNTTFWGHVQGSCFWGAQCLGGSDGYISMPMNLINFFTLPFPLFAGVLVVKKDAIDYMLPGIFGVAFDFGYGGLLALMVWIMIVTLTGFYILRNYRSKRKNGSRMYLGREALLIGALTAFLSQSIIALFLFNRTFNGIAMLVYIFLSALVMAHILSIKRNI</sequence>
<reference evidence="3" key="1">
    <citation type="journal article" date="2022" name="Microbiol. Resour. Announc.">
        <title>Draft Genome Sequence of a Methanogenic Archaeon from West Spitsbergen Permafrost.</title>
        <authorList>
            <person name="Trubitsyn V."/>
            <person name="Rivkina E."/>
            <person name="Shcherbakova V."/>
        </authorList>
    </citation>
    <scope>NUCLEOTIDE SEQUENCE [LARGE SCALE GENOMIC DNA]</scope>
    <source>
        <strain evidence="3">VT</strain>
    </source>
</reference>
<feature type="transmembrane region" description="Helical" evidence="1">
    <location>
        <begin position="72"/>
        <end position="91"/>
    </location>
</feature>
<comment type="caution">
    <text evidence="2">The sequence shown here is derived from an EMBL/GenBank/DDBJ whole genome shotgun (WGS) entry which is preliminary data.</text>
</comment>
<dbReference type="EMBL" id="JAIOUQ010000003">
    <property type="protein sequence ID" value="MBZ2165278.1"/>
    <property type="molecule type" value="Genomic_DNA"/>
</dbReference>
<name>A0A8T5UN76_9EURY</name>
<accession>A0A8T5UN76</accession>
<keyword evidence="1" id="KW-0472">Membrane</keyword>
<feature type="transmembrane region" description="Helical" evidence="1">
    <location>
        <begin position="6"/>
        <end position="29"/>
    </location>
</feature>
<proteinExistence type="predicted"/>
<organism evidence="2 3">
    <name type="scientific">Methanobacterium spitsbergense</name>
    <dbReference type="NCBI Taxonomy" id="2874285"/>
    <lineage>
        <taxon>Archaea</taxon>
        <taxon>Methanobacteriati</taxon>
        <taxon>Methanobacteriota</taxon>
        <taxon>Methanomada group</taxon>
        <taxon>Methanobacteria</taxon>
        <taxon>Methanobacteriales</taxon>
        <taxon>Methanobacteriaceae</taxon>
        <taxon>Methanobacterium</taxon>
    </lineage>
</organism>